<feature type="transmembrane region" description="Helical" evidence="4">
    <location>
        <begin position="54"/>
        <end position="71"/>
    </location>
</feature>
<keyword evidence="4" id="KW-1133">Transmembrane helix</keyword>
<evidence type="ECO:0000313" key="7">
    <source>
        <dbReference type="Proteomes" id="UP000467132"/>
    </source>
</evidence>
<dbReference type="GO" id="GO:0005829">
    <property type="term" value="C:cytosol"/>
    <property type="evidence" value="ECO:0007669"/>
    <property type="project" value="TreeGrafter"/>
</dbReference>
<proteinExistence type="predicted"/>
<keyword evidence="2" id="KW-0067">ATP-binding</keyword>
<reference evidence="6 7" key="1">
    <citation type="submission" date="2018-08" db="EMBL/GenBank/DDBJ databases">
        <title>Murine metabolic-syndrome-specific gut microbial biobank.</title>
        <authorList>
            <person name="Liu C."/>
        </authorList>
    </citation>
    <scope>NUCLEOTIDE SEQUENCE [LARGE SCALE GENOMIC DNA]</scope>
    <source>
        <strain evidence="6 7">583</strain>
    </source>
</reference>
<feature type="transmembrane region" description="Helical" evidence="4">
    <location>
        <begin position="217"/>
        <end position="236"/>
    </location>
</feature>
<protein>
    <submittedName>
        <fullName evidence="6">DNA mismatch repair protein</fullName>
    </submittedName>
</protein>
<accession>A0A845QXC8</accession>
<dbReference type="SUPFAM" id="SSF48334">
    <property type="entry name" value="DNA repair protein MutS, domain III"/>
    <property type="match status" value="1"/>
</dbReference>
<keyword evidence="1" id="KW-0547">Nucleotide-binding</keyword>
<keyword evidence="3" id="KW-0238">DNA-binding</keyword>
<evidence type="ECO:0000256" key="4">
    <source>
        <dbReference type="SAM" id="Phobius"/>
    </source>
</evidence>
<name>A0A845QXC8_9CLOT</name>
<dbReference type="PANTHER" id="PTHR11361">
    <property type="entry name" value="DNA MISMATCH REPAIR PROTEIN MUTS FAMILY MEMBER"/>
    <property type="match status" value="1"/>
</dbReference>
<comment type="caution">
    <text evidence="6">The sequence shown here is derived from an EMBL/GenBank/DDBJ whole genome shotgun (WGS) entry which is preliminary data.</text>
</comment>
<dbReference type="EMBL" id="QXXA01000006">
    <property type="protein sequence ID" value="NBI06429.1"/>
    <property type="molecule type" value="Genomic_DNA"/>
</dbReference>
<dbReference type="GO" id="GO:0006298">
    <property type="term" value="P:mismatch repair"/>
    <property type="evidence" value="ECO:0007669"/>
    <property type="project" value="InterPro"/>
</dbReference>
<dbReference type="PANTHER" id="PTHR11361:SF99">
    <property type="entry name" value="DNA MISMATCH REPAIR PROTEIN"/>
    <property type="match status" value="1"/>
</dbReference>
<dbReference type="InterPro" id="IPR007696">
    <property type="entry name" value="DNA_mismatch_repair_MutS_core"/>
</dbReference>
<dbReference type="Proteomes" id="UP000467132">
    <property type="component" value="Unassembled WGS sequence"/>
</dbReference>
<dbReference type="Gene3D" id="3.40.50.300">
    <property type="entry name" value="P-loop containing nucleotide triphosphate hydrolases"/>
    <property type="match status" value="1"/>
</dbReference>
<evidence type="ECO:0000259" key="5">
    <source>
        <dbReference type="SMART" id="SM00534"/>
    </source>
</evidence>
<evidence type="ECO:0000313" key="6">
    <source>
        <dbReference type="EMBL" id="NBI06429.1"/>
    </source>
</evidence>
<dbReference type="InterPro" id="IPR045076">
    <property type="entry name" value="MutS"/>
</dbReference>
<sequence>MVEPINIYKRRTAKYSDLLKGTNKTMNIISTIRLLTAAVIIMLGIFLARDLGDLVLWGLFTISLLLFLYLVKIHNYLKNYYRYISSIRDINSNGIERLNWNWKNFKEDGKEFIDMNHRFSYDLDIFGKNSLFQYINRTYTPIGKEKLANILKNPPRDIEVIKSRQEAIEELAKKRWWRQRFAASAIEKEKKGNRDNTDIILWSKHKEDIYTKKSTNIFFKVLPLITIILLLGAYVFLAIPKIVALSFVAIQFLMRALNSNNLNKEFDKIYKYGDDIKTYAKMIEKFEKGNFKSKYILDLRDGLKNKNNEDASNQLRKLEKIVERSLNRKNMIFFPINVLLLWDYQCLISLYKWKEQSGDNVEKWINIVGELEELSSFAGLSFDNRDWVFPNIEKKDSIFNSKSIAHPLLRKGVANSINIEDPSRVILVTGSNMAGKSTFLRTIGINIVLGYCGCKVCAESMNLSIMNLQICMRISDDLEAGISSFYGELKRINSIVEKSNKDLQVFFLLDEIFKGTNSYDRHIGAKMLLKQLYKNKAIGLVSTHDLELGEMEKETLGNVLNYHFKEYYERGEIHFDYKLRRGVSTTRNAIYLMKMAGVNIE</sequence>
<dbReference type="GO" id="GO:0030983">
    <property type="term" value="F:mismatched DNA binding"/>
    <property type="evidence" value="ECO:0007669"/>
    <property type="project" value="InterPro"/>
</dbReference>
<evidence type="ECO:0000256" key="3">
    <source>
        <dbReference type="ARBA" id="ARBA00023125"/>
    </source>
</evidence>
<dbReference type="Gene3D" id="1.10.1420.10">
    <property type="match status" value="1"/>
</dbReference>
<evidence type="ECO:0000256" key="1">
    <source>
        <dbReference type="ARBA" id="ARBA00022741"/>
    </source>
</evidence>
<evidence type="ECO:0000256" key="2">
    <source>
        <dbReference type="ARBA" id="ARBA00022840"/>
    </source>
</evidence>
<dbReference type="Pfam" id="PF05192">
    <property type="entry name" value="MutS_III"/>
    <property type="match status" value="1"/>
</dbReference>
<gene>
    <name evidence="6" type="ORF">D3Z33_06080</name>
</gene>
<dbReference type="InterPro" id="IPR027417">
    <property type="entry name" value="P-loop_NTPase"/>
</dbReference>
<dbReference type="OrthoDB" id="9802448at2"/>
<organism evidence="6 7">
    <name type="scientific">Senegalia massiliensis</name>
    <dbReference type="NCBI Taxonomy" id="1720316"/>
    <lineage>
        <taxon>Bacteria</taxon>
        <taxon>Bacillati</taxon>
        <taxon>Bacillota</taxon>
        <taxon>Clostridia</taxon>
        <taxon>Eubacteriales</taxon>
        <taxon>Clostridiaceae</taxon>
        <taxon>Senegalia</taxon>
    </lineage>
</organism>
<dbReference type="SUPFAM" id="SSF52540">
    <property type="entry name" value="P-loop containing nucleoside triphosphate hydrolases"/>
    <property type="match status" value="1"/>
</dbReference>
<dbReference type="GO" id="GO:0005524">
    <property type="term" value="F:ATP binding"/>
    <property type="evidence" value="ECO:0007669"/>
    <property type="project" value="UniProtKB-KW"/>
</dbReference>
<dbReference type="AlphaFoldDB" id="A0A845QXC8"/>
<keyword evidence="4" id="KW-0812">Transmembrane</keyword>
<dbReference type="InterPro" id="IPR036187">
    <property type="entry name" value="DNA_mismatch_repair_MutS_sf"/>
</dbReference>
<keyword evidence="4" id="KW-0472">Membrane</keyword>
<feature type="transmembrane region" description="Helical" evidence="4">
    <location>
        <begin position="28"/>
        <end position="48"/>
    </location>
</feature>
<feature type="domain" description="DNA mismatch repair proteins mutS family" evidence="5">
    <location>
        <begin position="423"/>
        <end position="601"/>
    </location>
</feature>
<dbReference type="Pfam" id="PF00488">
    <property type="entry name" value="MutS_V"/>
    <property type="match status" value="1"/>
</dbReference>
<dbReference type="InterPro" id="IPR000432">
    <property type="entry name" value="DNA_mismatch_repair_MutS_C"/>
</dbReference>
<keyword evidence="7" id="KW-1185">Reference proteome</keyword>
<dbReference type="GO" id="GO:0140664">
    <property type="term" value="F:ATP-dependent DNA damage sensor activity"/>
    <property type="evidence" value="ECO:0007669"/>
    <property type="project" value="InterPro"/>
</dbReference>
<dbReference type="SMART" id="SM00534">
    <property type="entry name" value="MUTSac"/>
    <property type="match status" value="1"/>
</dbReference>